<keyword evidence="3" id="KW-1185">Reference proteome</keyword>
<protein>
    <submittedName>
        <fullName evidence="2">Uncharacterized protein</fullName>
    </submittedName>
</protein>
<evidence type="ECO:0000313" key="2">
    <source>
        <dbReference type="EMBL" id="GBG75809.1"/>
    </source>
</evidence>
<name>A0A388L0H4_CHABU</name>
<feature type="region of interest" description="Disordered" evidence="1">
    <location>
        <begin position="491"/>
        <end position="520"/>
    </location>
</feature>
<dbReference type="Proteomes" id="UP000265515">
    <property type="component" value="Unassembled WGS sequence"/>
</dbReference>
<dbReference type="EMBL" id="BFEA01000231">
    <property type="protein sequence ID" value="GBG75809.1"/>
    <property type="molecule type" value="Genomic_DNA"/>
</dbReference>
<feature type="compositionally biased region" description="Polar residues" evidence="1">
    <location>
        <begin position="242"/>
        <end position="260"/>
    </location>
</feature>
<evidence type="ECO:0000256" key="1">
    <source>
        <dbReference type="SAM" id="MobiDB-lite"/>
    </source>
</evidence>
<dbReference type="Gramene" id="GBG75809">
    <property type="protein sequence ID" value="GBG75809"/>
    <property type="gene ID" value="CBR_g21054"/>
</dbReference>
<gene>
    <name evidence="2" type="ORF">CBR_g21054</name>
</gene>
<organism evidence="2 3">
    <name type="scientific">Chara braunii</name>
    <name type="common">Braun's stonewort</name>
    <dbReference type="NCBI Taxonomy" id="69332"/>
    <lineage>
        <taxon>Eukaryota</taxon>
        <taxon>Viridiplantae</taxon>
        <taxon>Streptophyta</taxon>
        <taxon>Charophyceae</taxon>
        <taxon>Charales</taxon>
        <taxon>Characeae</taxon>
        <taxon>Chara</taxon>
    </lineage>
</organism>
<comment type="caution">
    <text evidence="2">The sequence shown here is derived from an EMBL/GenBank/DDBJ whole genome shotgun (WGS) entry which is preliminary data.</text>
</comment>
<evidence type="ECO:0000313" key="3">
    <source>
        <dbReference type="Proteomes" id="UP000265515"/>
    </source>
</evidence>
<accession>A0A388L0H4</accession>
<dbReference type="AlphaFoldDB" id="A0A388L0H4"/>
<sequence length="520" mass="58519">MTASIDPGEMTVNGRDATLKVNERIDRTKVAWLKEHTVTFIFREGARFLPKKLKDDVVRVYEDEKIQDGSFEAESFRRGRVKMESPNVVSYIAKSTAVATWLIMKGQDKITLGSTRYVLVFKPWLTRVQLREQRRSENEANFWVVAVQVPIDAMLYLEAQVQKAIGTVLVAHPPEPDRLKPSLINLKFDIDPGARQNMKDKISIITYEGDTVTVNLASSDTPRCGRCRAFFHFDEQCRRNQRQPQAGSPNQSRSNQGTQQEARRQYQGPLGPRPSASGGMQGATLIPQLNGIAASHNNPVFSPGGLPGIPLHNLEQWGLPLGMQNSYSALAPWMGHGLTGHLGMPGGTEMLQDAVTNLLSVNSSESPMPTTMATMVRTTIRDKFQFRMIPEILMPRLLVDNPENGKKTKFFIPILDVRLVHGQLQILEQEGWRLLPISWITDKRKQELRKIRVSPRRSAEFLAEMEAKLPKDKKLQSQFLRTYLTSNWLPGTLDRPQGQSSTQEGHSIQQRTEGGSNAET</sequence>
<proteinExistence type="predicted"/>
<feature type="compositionally biased region" description="Polar residues" evidence="1">
    <location>
        <begin position="497"/>
        <end position="520"/>
    </location>
</feature>
<feature type="region of interest" description="Disordered" evidence="1">
    <location>
        <begin position="238"/>
        <end position="283"/>
    </location>
</feature>
<reference evidence="2 3" key="1">
    <citation type="journal article" date="2018" name="Cell">
        <title>The Chara Genome: Secondary Complexity and Implications for Plant Terrestrialization.</title>
        <authorList>
            <person name="Nishiyama T."/>
            <person name="Sakayama H."/>
            <person name="Vries J.D."/>
            <person name="Buschmann H."/>
            <person name="Saint-Marcoux D."/>
            <person name="Ullrich K.K."/>
            <person name="Haas F.B."/>
            <person name="Vanderstraeten L."/>
            <person name="Becker D."/>
            <person name="Lang D."/>
            <person name="Vosolsobe S."/>
            <person name="Rombauts S."/>
            <person name="Wilhelmsson P.K.I."/>
            <person name="Janitza P."/>
            <person name="Kern R."/>
            <person name="Heyl A."/>
            <person name="Rumpler F."/>
            <person name="Villalobos L.I.A.C."/>
            <person name="Clay J.M."/>
            <person name="Skokan R."/>
            <person name="Toyoda A."/>
            <person name="Suzuki Y."/>
            <person name="Kagoshima H."/>
            <person name="Schijlen E."/>
            <person name="Tajeshwar N."/>
            <person name="Catarino B."/>
            <person name="Hetherington A.J."/>
            <person name="Saltykova A."/>
            <person name="Bonnot C."/>
            <person name="Breuninger H."/>
            <person name="Symeonidi A."/>
            <person name="Radhakrishnan G.V."/>
            <person name="Van Nieuwerburgh F."/>
            <person name="Deforce D."/>
            <person name="Chang C."/>
            <person name="Karol K.G."/>
            <person name="Hedrich R."/>
            <person name="Ulvskov P."/>
            <person name="Glockner G."/>
            <person name="Delwiche C.F."/>
            <person name="Petrasek J."/>
            <person name="Van de Peer Y."/>
            <person name="Friml J."/>
            <person name="Beilby M."/>
            <person name="Dolan L."/>
            <person name="Kohara Y."/>
            <person name="Sugano S."/>
            <person name="Fujiyama A."/>
            <person name="Delaux P.-M."/>
            <person name="Quint M."/>
            <person name="TheiBen G."/>
            <person name="Hagemann M."/>
            <person name="Harholt J."/>
            <person name="Dunand C."/>
            <person name="Zachgo S."/>
            <person name="Langdale J."/>
            <person name="Maumus F."/>
            <person name="Straeten D.V.D."/>
            <person name="Gould S.B."/>
            <person name="Rensing S.A."/>
        </authorList>
    </citation>
    <scope>NUCLEOTIDE SEQUENCE [LARGE SCALE GENOMIC DNA]</scope>
    <source>
        <strain evidence="2 3">S276</strain>
    </source>
</reference>